<comment type="caution">
    <text evidence="3">The sequence shown here is derived from an EMBL/GenBank/DDBJ whole genome shotgun (WGS) entry which is preliminary data.</text>
</comment>
<feature type="domain" description="BRCT" evidence="1">
    <location>
        <begin position="12"/>
        <end position="100"/>
    </location>
</feature>
<dbReference type="CDD" id="cd18432">
    <property type="entry name" value="BRCT_PAXIP1_rpt6_like"/>
    <property type="match status" value="1"/>
</dbReference>
<evidence type="ECO:0000259" key="1">
    <source>
        <dbReference type="Pfam" id="PF16589"/>
    </source>
</evidence>
<dbReference type="AlphaFoldDB" id="A0AAV1V4L4"/>
<dbReference type="InterPro" id="IPR036420">
    <property type="entry name" value="BRCT_dom_sf"/>
</dbReference>
<dbReference type="EMBL" id="CAKLBY020000264">
    <property type="protein sequence ID" value="CAK7941740.1"/>
    <property type="molecule type" value="Genomic_DNA"/>
</dbReference>
<dbReference type="InterPro" id="IPR001357">
    <property type="entry name" value="BRCT_dom"/>
</dbReference>
<organism evidence="3 4">
    <name type="scientific">Peronospora matthiolae</name>
    <dbReference type="NCBI Taxonomy" id="2874970"/>
    <lineage>
        <taxon>Eukaryota</taxon>
        <taxon>Sar</taxon>
        <taxon>Stramenopiles</taxon>
        <taxon>Oomycota</taxon>
        <taxon>Peronosporomycetes</taxon>
        <taxon>Peronosporales</taxon>
        <taxon>Peronosporaceae</taxon>
        <taxon>Peronospora</taxon>
    </lineage>
</organism>
<dbReference type="EMBL" id="CAKLBY020000003">
    <property type="protein sequence ID" value="CAK7890838.1"/>
    <property type="molecule type" value="Genomic_DNA"/>
</dbReference>
<evidence type="ECO:0000313" key="4">
    <source>
        <dbReference type="Proteomes" id="UP001162060"/>
    </source>
</evidence>
<protein>
    <recommendedName>
        <fullName evidence="1">BRCT domain-containing protein</fullName>
    </recommendedName>
</protein>
<dbReference type="Gene3D" id="3.40.50.10190">
    <property type="entry name" value="BRCT domain"/>
    <property type="match status" value="1"/>
</dbReference>
<accession>A0AAV1V4L4</accession>
<evidence type="ECO:0000313" key="2">
    <source>
        <dbReference type="EMBL" id="CAK7890838.1"/>
    </source>
</evidence>
<dbReference type="Pfam" id="PF16589">
    <property type="entry name" value="BRCT_2"/>
    <property type="match status" value="1"/>
</dbReference>
<name>A0AAV1V4L4_9STRA</name>
<proteinExistence type="predicted"/>
<sequence>MYGVAVENRRRLLANFSVLITNHKSLLPPVDDLINIIKYAGGKATSKGKPAPGDIVISSEAALATAAVRKQLVDVNPEHIYSSELILRSVLQQRVDLDNYRVRAPRSGESKIR</sequence>
<gene>
    <name evidence="3" type="ORF">PM001_LOCUS26890</name>
    <name evidence="2" type="ORF">PM001_LOCUS59</name>
</gene>
<dbReference type="Proteomes" id="UP001162060">
    <property type="component" value="Unassembled WGS sequence"/>
</dbReference>
<evidence type="ECO:0000313" key="3">
    <source>
        <dbReference type="EMBL" id="CAK7941740.1"/>
    </source>
</evidence>
<reference evidence="3" key="1">
    <citation type="submission" date="2024-01" db="EMBL/GenBank/DDBJ databases">
        <authorList>
            <person name="Webb A."/>
        </authorList>
    </citation>
    <scope>NUCLEOTIDE SEQUENCE</scope>
    <source>
        <strain evidence="3">Pm1</strain>
    </source>
</reference>